<reference evidence="1 2" key="1">
    <citation type="submission" date="2020-10" db="EMBL/GenBank/DDBJ databases">
        <title>The Coptis chinensis genome and diversification of protoberbering-type alkaloids.</title>
        <authorList>
            <person name="Wang B."/>
            <person name="Shu S."/>
            <person name="Song C."/>
            <person name="Liu Y."/>
        </authorList>
    </citation>
    <scope>NUCLEOTIDE SEQUENCE [LARGE SCALE GENOMIC DNA]</scope>
    <source>
        <strain evidence="1">HL-2020</strain>
        <tissue evidence="1">Leaf</tissue>
    </source>
</reference>
<keyword evidence="2" id="KW-1185">Reference proteome</keyword>
<dbReference type="Proteomes" id="UP000631114">
    <property type="component" value="Unassembled WGS sequence"/>
</dbReference>
<dbReference type="EMBL" id="JADFTS010000004">
    <property type="protein sequence ID" value="KAF9609975.1"/>
    <property type="molecule type" value="Genomic_DNA"/>
</dbReference>
<proteinExistence type="predicted"/>
<dbReference type="PANTHER" id="PTHR46686:SF2">
    <property type="entry name" value="GLYCOSYLTRANSFERASE"/>
    <property type="match status" value="1"/>
</dbReference>
<organism evidence="1 2">
    <name type="scientific">Coptis chinensis</name>
    <dbReference type="NCBI Taxonomy" id="261450"/>
    <lineage>
        <taxon>Eukaryota</taxon>
        <taxon>Viridiplantae</taxon>
        <taxon>Streptophyta</taxon>
        <taxon>Embryophyta</taxon>
        <taxon>Tracheophyta</taxon>
        <taxon>Spermatophyta</taxon>
        <taxon>Magnoliopsida</taxon>
        <taxon>Ranunculales</taxon>
        <taxon>Ranunculaceae</taxon>
        <taxon>Coptidoideae</taxon>
        <taxon>Coptis</taxon>
    </lineage>
</organism>
<name>A0A835I1J5_9MAGN</name>
<evidence type="ECO:0000313" key="2">
    <source>
        <dbReference type="Proteomes" id="UP000631114"/>
    </source>
</evidence>
<dbReference type="OrthoDB" id="10617904at2759"/>
<comment type="caution">
    <text evidence="1">The sequence shown here is derived from an EMBL/GenBank/DDBJ whole genome shotgun (WGS) entry which is preliminary data.</text>
</comment>
<gene>
    <name evidence="1" type="ORF">IFM89_019531</name>
</gene>
<evidence type="ECO:0000313" key="1">
    <source>
        <dbReference type="EMBL" id="KAF9609975.1"/>
    </source>
</evidence>
<protein>
    <submittedName>
        <fullName evidence="1">Uncharacterized protein</fullName>
    </submittedName>
</protein>
<sequence length="215" mass="24646">MEVVIASADVPEVAIGNAHAYESDSDTEMCQSNMFAALVPYVEERQSDNMQTNSNPLMHYDLEQNEYNNLQEATRNGDLEDEEPSEDETIYFKDKNNIPLAELQPPMKFVRNRPDDDICFRKRHGVPSNASVIMGVAGCLVRDKEHPLLYQAFSSIIRLELPWCVLTSSLYRGIAESSKRRPAVLHRKGMACKEYALSMFMQQRWLRLMKDSFCV</sequence>
<dbReference type="PANTHER" id="PTHR46686">
    <property type="entry name" value="GLYCOSYLTRANSFERASE"/>
    <property type="match status" value="1"/>
</dbReference>
<accession>A0A835I1J5</accession>
<dbReference type="AlphaFoldDB" id="A0A835I1J5"/>